<dbReference type="Gene3D" id="3.10.100.10">
    <property type="entry name" value="Mannose-Binding Protein A, subunit A"/>
    <property type="match status" value="1"/>
</dbReference>
<organism evidence="1 2">
    <name type="scientific">Pristionchus pacificus</name>
    <name type="common">Parasitic nematode worm</name>
    <dbReference type="NCBI Taxonomy" id="54126"/>
    <lineage>
        <taxon>Eukaryota</taxon>
        <taxon>Metazoa</taxon>
        <taxon>Ecdysozoa</taxon>
        <taxon>Nematoda</taxon>
        <taxon>Chromadorea</taxon>
        <taxon>Rhabditida</taxon>
        <taxon>Rhabditina</taxon>
        <taxon>Diplogasteromorpha</taxon>
        <taxon>Diplogasteroidea</taxon>
        <taxon>Neodiplogasteridae</taxon>
        <taxon>Pristionchus</taxon>
    </lineage>
</organism>
<dbReference type="InterPro" id="IPR001245">
    <property type="entry name" value="Ser-Thr/Tyr_kinase_cat_dom"/>
</dbReference>
<dbReference type="AlphaFoldDB" id="A0A2A6BUN9"/>
<dbReference type="FunFam" id="1.10.510.10:FF:000986">
    <property type="entry name" value="Protein tyrosine kinase 2aa"/>
    <property type="match status" value="1"/>
</dbReference>
<accession>A0A8R1UIA3</accession>
<dbReference type="PANTHER" id="PTHR24416:SF583">
    <property type="entry name" value="RECEPTOR PROTEIN-TYROSINE KINASE"/>
    <property type="match status" value="1"/>
</dbReference>
<dbReference type="PROSITE" id="PS50011">
    <property type="entry name" value="PROTEIN_KINASE_DOM"/>
    <property type="match status" value="1"/>
</dbReference>
<dbReference type="GO" id="GO:0043235">
    <property type="term" value="C:receptor complex"/>
    <property type="evidence" value="ECO:0000318"/>
    <property type="project" value="GO_Central"/>
</dbReference>
<dbReference type="InterPro" id="IPR016187">
    <property type="entry name" value="CTDL_fold"/>
</dbReference>
<dbReference type="Gene3D" id="1.10.510.10">
    <property type="entry name" value="Transferase(Phosphotransferase) domain 1"/>
    <property type="match status" value="2"/>
</dbReference>
<keyword evidence="2" id="KW-1185">Reference proteome</keyword>
<dbReference type="SUPFAM" id="SSF56112">
    <property type="entry name" value="Protein kinase-like (PK-like)"/>
    <property type="match status" value="1"/>
</dbReference>
<dbReference type="InterPro" id="IPR000719">
    <property type="entry name" value="Prot_kinase_dom"/>
</dbReference>
<dbReference type="OrthoDB" id="535945at2759"/>
<name>A0A2A6BUN9_PRIPA</name>
<evidence type="ECO:0000313" key="2">
    <source>
        <dbReference type="Proteomes" id="UP000005239"/>
    </source>
</evidence>
<protein>
    <submittedName>
        <fullName evidence="1">Protein kinase domain-containing protein</fullName>
    </submittedName>
</protein>
<dbReference type="EnsemblMetazoa" id="PPA31479.1">
    <property type="protein sequence ID" value="PPA31479.1"/>
    <property type="gene ID" value="WBGene00204344"/>
</dbReference>
<dbReference type="SUPFAM" id="SSF56436">
    <property type="entry name" value="C-type lectin-like"/>
    <property type="match status" value="1"/>
</dbReference>
<reference evidence="2" key="1">
    <citation type="journal article" date="2008" name="Nat. Genet.">
        <title>The Pristionchus pacificus genome provides a unique perspective on nematode lifestyle and parasitism.</title>
        <authorList>
            <person name="Dieterich C."/>
            <person name="Clifton S.W."/>
            <person name="Schuster L.N."/>
            <person name="Chinwalla A."/>
            <person name="Delehaunty K."/>
            <person name="Dinkelacker I."/>
            <person name="Fulton L."/>
            <person name="Fulton R."/>
            <person name="Godfrey J."/>
            <person name="Minx P."/>
            <person name="Mitreva M."/>
            <person name="Roeseler W."/>
            <person name="Tian H."/>
            <person name="Witte H."/>
            <person name="Yang S.P."/>
            <person name="Wilson R.K."/>
            <person name="Sommer R.J."/>
        </authorList>
    </citation>
    <scope>NUCLEOTIDE SEQUENCE [LARGE SCALE GENOMIC DNA]</scope>
    <source>
        <strain evidence="2">PS312</strain>
    </source>
</reference>
<accession>A0A2A6BUN9</accession>
<dbReference type="SMART" id="SM00219">
    <property type="entry name" value="TyrKc"/>
    <property type="match status" value="1"/>
</dbReference>
<dbReference type="GO" id="GO:0005886">
    <property type="term" value="C:plasma membrane"/>
    <property type="evidence" value="ECO:0000318"/>
    <property type="project" value="GO_Central"/>
</dbReference>
<dbReference type="GO" id="GO:0007169">
    <property type="term" value="P:cell surface receptor protein tyrosine kinase signaling pathway"/>
    <property type="evidence" value="ECO:0000318"/>
    <property type="project" value="GO_Central"/>
</dbReference>
<gene>
    <name evidence="1" type="primary">WBGene00204344</name>
</gene>
<dbReference type="PANTHER" id="PTHR24416">
    <property type="entry name" value="TYROSINE-PROTEIN KINASE RECEPTOR"/>
    <property type="match status" value="1"/>
</dbReference>
<proteinExistence type="predicted"/>
<reference evidence="1" key="2">
    <citation type="submission" date="2022-06" db="UniProtKB">
        <authorList>
            <consortium name="EnsemblMetazoa"/>
        </authorList>
    </citation>
    <scope>IDENTIFICATION</scope>
    <source>
        <strain evidence="1">PS312</strain>
    </source>
</reference>
<dbReference type="InterPro" id="IPR011009">
    <property type="entry name" value="Kinase-like_dom_sf"/>
</dbReference>
<sequence>MNDRPPQYVACLAGMVTSVPPTGWCFFGGLVGVPFLISDAEDSCMIIAEYPGYDGTSVPSIKSAQIIGTGKMVYRGVDIQILRTRTCDFKNDTGHFFNTDGKWEKGQPTSVDNFVCSRKQEVMPTVETTSAATDLTDHLSSLGTHTAIESSTAAHLMTVADTTTIAPPETTTTPNIGFPPWGIVAISAVAIYIIVTALAIIFIVWRRFRRLKTEIVEVQKSGGKVTEDQGLQATRYYNLPNNPDGWEIERRYVSIDYMHKLGEGAFGSVYLGRVLAKNIPIGMGRSIAELYELTNNNDTVAVKRLHETADSVAERDFRAEIDLMKAIGFHDRLVNILACVTVNEPILLIVEYCANGDLLEFLRERRNYLLENPDSSDNAKTMNVKKQIMFAVPIAYGLEYLSSQGFVHRDIAARNIMGGKLPLKWMSPEAIDNYQFSVASDVWSYGVLLFEIVTLGGTPYAGWPASELLHRLKRGERMERPDNCSENMFDVMSHCWIESPSERPRFTKLRKRLGVLLEDVNEDDYYLKLNAQANYYVLESNPNTTTVSTDQLCDPEWIWVDDICYFVNTTHVKSWEESRDWRSVNSACSDFDAKLPIILSEEQNNELLLQTSAFFSGNKDIIQFWIGLIYTNEKPIEYNSGFAFLEKGDWYEYGRLNQAELIVCSKPMQPWEIALIAVGVNLTLSINTPNRFRNLAKILDYYASDEFLLKMFKAAVFLNDFNKKLAAAENAKNPTDRARVGCMLVFCHFEDKNGCRTQCNSILTKSEESKKVCSSLCEIYFSYTDWKEY</sequence>
<dbReference type="Pfam" id="PF07714">
    <property type="entry name" value="PK_Tyr_Ser-Thr"/>
    <property type="match status" value="2"/>
</dbReference>
<dbReference type="GO" id="GO:0004714">
    <property type="term" value="F:transmembrane receptor protein tyrosine kinase activity"/>
    <property type="evidence" value="ECO:0000318"/>
    <property type="project" value="GO_Central"/>
</dbReference>
<dbReference type="InterPro" id="IPR016186">
    <property type="entry name" value="C-type_lectin-like/link_sf"/>
</dbReference>
<dbReference type="InterPro" id="IPR020635">
    <property type="entry name" value="Tyr_kinase_cat_dom"/>
</dbReference>
<dbReference type="Gene3D" id="3.30.200.20">
    <property type="entry name" value="Phosphorylase Kinase, domain 1"/>
    <property type="match status" value="1"/>
</dbReference>
<dbReference type="GO" id="GO:0005524">
    <property type="term" value="F:ATP binding"/>
    <property type="evidence" value="ECO:0007669"/>
    <property type="project" value="InterPro"/>
</dbReference>
<dbReference type="CDD" id="cd00192">
    <property type="entry name" value="PTKc"/>
    <property type="match status" value="1"/>
</dbReference>
<dbReference type="InterPro" id="IPR050122">
    <property type="entry name" value="RTK"/>
</dbReference>
<evidence type="ECO:0000313" key="1">
    <source>
        <dbReference type="EnsemblMetazoa" id="PPA31479.1"/>
    </source>
</evidence>
<dbReference type="PRINTS" id="PR00109">
    <property type="entry name" value="TYRKINASE"/>
</dbReference>
<dbReference type="Proteomes" id="UP000005239">
    <property type="component" value="Unassembled WGS sequence"/>
</dbReference>